<evidence type="ECO:0000259" key="6">
    <source>
        <dbReference type="Pfam" id="PF01266"/>
    </source>
</evidence>
<keyword evidence="4" id="KW-0274">FAD</keyword>
<dbReference type="Gene3D" id="3.40.50.720">
    <property type="entry name" value="NAD(P)-binding Rossmann-like Domain"/>
    <property type="match status" value="1"/>
</dbReference>
<keyword evidence="8" id="KW-1185">Reference proteome</keyword>
<evidence type="ECO:0000313" key="8">
    <source>
        <dbReference type="Proteomes" id="UP000092993"/>
    </source>
</evidence>
<dbReference type="PANTHER" id="PTHR11530:SF25">
    <property type="entry name" value="FAD DEPENDENT OXIDOREDUCTASE DOMAIN-CONTAINING PROTEIN"/>
    <property type="match status" value="1"/>
</dbReference>
<dbReference type="GO" id="GO:0071949">
    <property type="term" value="F:FAD binding"/>
    <property type="evidence" value="ECO:0007669"/>
    <property type="project" value="InterPro"/>
</dbReference>
<evidence type="ECO:0000313" key="7">
    <source>
        <dbReference type="EMBL" id="OBZ70625.1"/>
    </source>
</evidence>
<dbReference type="Proteomes" id="UP000092993">
    <property type="component" value="Unassembled WGS sequence"/>
</dbReference>
<evidence type="ECO:0000256" key="3">
    <source>
        <dbReference type="ARBA" id="ARBA00022630"/>
    </source>
</evidence>
<dbReference type="EMBL" id="LUGG01000013">
    <property type="protein sequence ID" value="OBZ70625.1"/>
    <property type="molecule type" value="Genomic_DNA"/>
</dbReference>
<evidence type="ECO:0000256" key="2">
    <source>
        <dbReference type="ARBA" id="ARBA00006730"/>
    </source>
</evidence>
<keyword evidence="5" id="KW-0560">Oxidoreductase</keyword>
<dbReference type="SUPFAM" id="SSF51971">
    <property type="entry name" value="Nucleotide-binding domain"/>
    <property type="match status" value="1"/>
</dbReference>
<dbReference type="Gene3D" id="3.30.9.10">
    <property type="entry name" value="D-Amino Acid Oxidase, subunit A, domain 2"/>
    <property type="match status" value="1"/>
</dbReference>
<sequence>MSAVAPDPDSTMSVANISGAPDHGSLIAAHLICSTVARCNKKFWMPTQNNPETYCKEDILWTLFAQSTLQTNAHNNSIKAEDINFLSSIIPSSSIHLNQPTNVYLVPNRTWTYLQVSSTPPPSATPTGKHILIIGGSVTALTNAWLLLDMGYRVTVISDRYAPAEPRVTGQIAGALWEYPPAVCGQHTDEVSIDKSKIWCQISRDVFTDLVEKHGELHHGIQIQIANFFFTHDLHDASMKGQAQKMDEIQKLGLPGFLHNPKLIERHRVNQNAGVADAYRHEAPVIDTDAYLVWLNELVQLKGAEVKRIDPIKTDLLKLEHELLEKYQADVILNATGLGSRELAQDDSVYPIRGCLIRVKNDGKRFPIIKEVLAVSNTDTEKMDNIVFIVPRNDQILLLGGSVEPHEENLDLTMESQLVKNMRARCNNFVTGLENAELDEVPLVQGLRPFRQKSIRVDNERRLHEDGSSSKIVHCYGHGGSGFTLSFGSAMQAVALIEDVCTGKIGQGRKSVLSKAH</sequence>
<comment type="caution">
    <text evidence="7">The sequence shown here is derived from an EMBL/GenBank/DDBJ whole genome shotgun (WGS) entry which is preliminary data.</text>
</comment>
<dbReference type="OMA" id="FHWGMEL"/>
<protein>
    <submittedName>
        <fullName evidence="7">D-aspartate oxidase</fullName>
    </submittedName>
</protein>
<dbReference type="AlphaFoldDB" id="A0A1C7M120"/>
<keyword evidence="3" id="KW-0285">Flavoprotein</keyword>
<dbReference type="OrthoDB" id="2015447at2759"/>
<organism evidence="7 8">
    <name type="scientific">Grifola frondosa</name>
    <name type="common">Maitake</name>
    <name type="synonym">Polyporus frondosus</name>
    <dbReference type="NCBI Taxonomy" id="5627"/>
    <lineage>
        <taxon>Eukaryota</taxon>
        <taxon>Fungi</taxon>
        <taxon>Dikarya</taxon>
        <taxon>Basidiomycota</taxon>
        <taxon>Agaricomycotina</taxon>
        <taxon>Agaricomycetes</taxon>
        <taxon>Polyporales</taxon>
        <taxon>Grifolaceae</taxon>
        <taxon>Grifola</taxon>
    </lineage>
</organism>
<feature type="domain" description="FAD dependent oxidoreductase" evidence="6">
    <location>
        <begin position="131"/>
        <end position="494"/>
    </location>
</feature>
<proteinExistence type="inferred from homology"/>
<comment type="cofactor">
    <cofactor evidence="1">
        <name>FAD</name>
        <dbReference type="ChEBI" id="CHEBI:57692"/>
    </cofactor>
</comment>
<name>A0A1C7M120_GRIFR</name>
<dbReference type="GO" id="GO:0019478">
    <property type="term" value="P:D-amino acid catabolic process"/>
    <property type="evidence" value="ECO:0007669"/>
    <property type="project" value="TreeGrafter"/>
</dbReference>
<comment type="similarity">
    <text evidence="2">Belongs to the DAMOX/DASOX family.</text>
</comment>
<evidence type="ECO:0000256" key="5">
    <source>
        <dbReference type="ARBA" id="ARBA00023002"/>
    </source>
</evidence>
<dbReference type="STRING" id="5627.A0A1C7M120"/>
<evidence type="ECO:0000256" key="1">
    <source>
        <dbReference type="ARBA" id="ARBA00001974"/>
    </source>
</evidence>
<evidence type="ECO:0000256" key="4">
    <source>
        <dbReference type="ARBA" id="ARBA00022827"/>
    </source>
</evidence>
<gene>
    <name evidence="7" type="primary">ddo-1</name>
    <name evidence="7" type="ORF">A0H81_09394</name>
</gene>
<dbReference type="GO" id="GO:0005737">
    <property type="term" value="C:cytoplasm"/>
    <property type="evidence" value="ECO:0007669"/>
    <property type="project" value="TreeGrafter"/>
</dbReference>
<dbReference type="Pfam" id="PF01266">
    <property type="entry name" value="DAO"/>
    <property type="match status" value="1"/>
</dbReference>
<reference evidence="7 8" key="1">
    <citation type="submission" date="2016-03" db="EMBL/GenBank/DDBJ databases">
        <title>Whole genome sequencing of Grifola frondosa 9006-11.</title>
        <authorList>
            <person name="Min B."/>
            <person name="Park H."/>
            <person name="Kim J.-G."/>
            <person name="Cho H."/>
            <person name="Oh Y.-L."/>
            <person name="Kong W.-S."/>
            <person name="Choi I.-G."/>
        </authorList>
    </citation>
    <scope>NUCLEOTIDE SEQUENCE [LARGE SCALE GENOMIC DNA]</scope>
    <source>
        <strain evidence="7 8">9006-11</strain>
    </source>
</reference>
<dbReference type="InterPro" id="IPR006076">
    <property type="entry name" value="FAD-dep_OxRdtase"/>
</dbReference>
<accession>A0A1C7M120</accession>
<dbReference type="SUPFAM" id="SSF54373">
    <property type="entry name" value="FAD-linked reductases, C-terminal domain"/>
    <property type="match status" value="1"/>
</dbReference>
<dbReference type="GO" id="GO:0003884">
    <property type="term" value="F:D-amino-acid oxidase activity"/>
    <property type="evidence" value="ECO:0007669"/>
    <property type="project" value="InterPro"/>
</dbReference>
<dbReference type="InterPro" id="IPR023209">
    <property type="entry name" value="DAO"/>
</dbReference>
<dbReference type="PANTHER" id="PTHR11530">
    <property type="entry name" value="D-AMINO ACID OXIDASE"/>
    <property type="match status" value="1"/>
</dbReference>